<protein>
    <submittedName>
        <fullName evidence="1 2">Uncharacterized protein</fullName>
    </submittedName>
</protein>
<reference evidence="2" key="2">
    <citation type="submission" date="2020-05" db="UniProtKB">
        <authorList>
            <consortium name="EnsemblMetazoa"/>
        </authorList>
    </citation>
    <scope>IDENTIFICATION</scope>
</reference>
<dbReference type="EMBL" id="ATLV01019120">
    <property type="status" value="NOT_ANNOTATED_CDS"/>
    <property type="molecule type" value="Genomic_DNA"/>
</dbReference>
<sequence>MLPISWRFVVQWTRAQRHYFGNSFRHQTERTGTETFDASAGEGRSGRTMAIDVGTSRHIRCALYKYSRAAKGRPRPEAPGESS</sequence>
<evidence type="ECO:0000313" key="1">
    <source>
        <dbReference type="EMBL" id="KFB43697.1"/>
    </source>
</evidence>
<name>A0A084W0F3_ANOSI</name>
<accession>A0A084W0F3</accession>
<dbReference type="Proteomes" id="UP000030765">
    <property type="component" value="Unassembled WGS sequence"/>
</dbReference>
<evidence type="ECO:0000313" key="2">
    <source>
        <dbReference type="EnsemblMetazoa" id="ASIC011428-PA"/>
    </source>
</evidence>
<dbReference type="AlphaFoldDB" id="A0A084W0F3"/>
<dbReference type="EMBL" id="KE525262">
    <property type="protein sequence ID" value="KFB43697.1"/>
    <property type="molecule type" value="Genomic_DNA"/>
</dbReference>
<dbReference type="EnsemblMetazoa" id="ASIC011428-RA">
    <property type="protein sequence ID" value="ASIC011428-PA"/>
    <property type="gene ID" value="ASIC011428"/>
</dbReference>
<proteinExistence type="predicted"/>
<evidence type="ECO:0000313" key="3">
    <source>
        <dbReference type="Proteomes" id="UP000030765"/>
    </source>
</evidence>
<dbReference type="VEuPathDB" id="VectorBase:ASIC011428"/>
<reference evidence="1 3" key="1">
    <citation type="journal article" date="2014" name="BMC Genomics">
        <title>Genome sequence of Anopheles sinensis provides insight into genetics basis of mosquito competence for malaria parasites.</title>
        <authorList>
            <person name="Zhou D."/>
            <person name="Zhang D."/>
            <person name="Ding G."/>
            <person name="Shi L."/>
            <person name="Hou Q."/>
            <person name="Ye Y."/>
            <person name="Xu Y."/>
            <person name="Zhou H."/>
            <person name="Xiong C."/>
            <person name="Li S."/>
            <person name="Yu J."/>
            <person name="Hong S."/>
            <person name="Yu X."/>
            <person name="Zou P."/>
            <person name="Chen C."/>
            <person name="Chang X."/>
            <person name="Wang W."/>
            <person name="Lv Y."/>
            <person name="Sun Y."/>
            <person name="Ma L."/>
            <person name="Shen B."/>
            <person name="Zhu C."/>
        </authorList>
    </citation>
    <scope>NUCLEOTIDE SEQUENCE [LARGE SCALE GENOMIC DNA]</scope>
</reference>
<organism evidence="1">
    <name type="scientific">Anopheles sinensis</name>
    <name type="common">Mosquito</name>
    <dbReference type="NCBI Taxonomy" id="74873"/>
    <lineage>
        <taxon>Eukaryota</taxon>
        <taxon>Metazoa</taxon>
        <taxon>Ecdysozoa</taxon>
        <taxon>Arthropoda</taxon>
        <taxon>Hexapoda</taxon>
        <taxon>Insecta</taxon>
        <taxon>Pterygota</taxon>
        <taxon>Neoptera</taxon>
        <taxon>Endopterygota</taxon>
        <taxon>Diptera</taxon>
        <taxon>Nematocera</taxon>
        <taxon>Culicoidea</taxon>
        <taxon>Culicidae</taxon>
        <taxon>Anophelinae</taxon>
        <taxon>Anopheles</taxon>
    </lineage>
</organism>
<keyword evidence="3" id="KW-1185">Reference proteome</keyword>
<gene>
    <name evidence="1" type="ORF">ZHAS_00011428</name>
</gene>